<keyword evidence="1" id="KW-0472">Membrane</keyword>
<proteinExistence type="predicted"/>
<evidence type="ECO:0000313" key="2">
    <source>
        <dbReference type="EMBL" id="GKT06277.1"/>
    </source>
</evidence>
<protein>
    <submittedName>
        <fullName evidence="2">Uncharacterized protein</fullName>
    </submittedName>
</protein>
<feature type="transmembrane region" description="Helical" evidence="1">
    <location>
        <begin position="48"/>
        <end position="69"/>
    </location>
</feature>
<reference evidence="2 3" key="1">
    <citation type="submission" date="2022-03" db="EMBL/GenBank/DDBJ databases">
        <title>Draft genome sequence of Furfurilactobacillus curtus JCM 31185.</title>
        <authorList>
            <person name="Suzuki S."/>
            <person name="Endo A."/>
            <person name="Kajikawa A."/>
        </authorList>
    </citation>
    <scope>NUCLEOTIDE SEQUENCE [LARGE SCALE GENOMIC DNA]</scope>
    <source>
        <strain evidence="2 3">JCM 31185</strain>
    </source>
</reference>
<name>A0ABQ5JT86_9LACO</name>
<feature type="transmembrane region" description="Helical" evidence="1">
    <location>
        <begin position="23"/>
        <end position="41"/>
    </location>
</feature>
<dbReference type="Proteomes" id="UP001628078">
    <property type="component" value="Unassembled WGS sequence"/>
</dbReference>
<comment type="caution">
    <text evidence="2">The sequence shown here is derived from an EMBL/GenBank/DDBJ whole genome shotgun (WGS) entry which is preliminary data.</text>
</comment>
<keyword evidence="1" id="KW-0812">Transmembrane</keyword>
<dbReference type="EMBL" id="BQXO01000004">
    <property type="protein sequence ID" value="GKT06277.1"/>
    <property type="molecule type" value="Genomic_DNA"/>
</dbReference>
<evidence type="ECO:0000313" key="3">
    <source>
        <dbReference type="Proteomes" id="UP001628078"/>
    </source>
</evidence>
<keyword evidence="3" id="KW-1185">Reference proteome</keyword>
<sequence length="117" mass="13348">MSVLILTIWPAHSQQNLTNLVVWWIAFILASFGLVFGWRYRKRLRGRVLLATMVALTVVFGLFVLLVALFAEHGIARLGLALVALSIVITGILWYGRVYEQRQWLNTGLDDHHDQMS</sequence>
<gene>
    <name evidence="2" type="ORF">JCM31185_15640</name>
</gene>
<evidence type="ECO:0000256" key="1">
    <source>
        <dbReference type="SAM" id="Phobius"/>
    </source>
</evidence>
<feature type="transmembrane region" description="Helical" evidence="1">
    <location>
        <begin position="75"/>
        <end position="95"/>
    </location>
</feature>
<organism evidence="2 3">
    <name type="scientific">Furfurilactobacillus curtus</name>
    <dbReference type="NCBI Taxonomy" id="1746200"/>
    <lineage>
        <taxon>Bacteria</taxon>
        <taxon>Bacillati</taxon>
        <taxon>Bacillota</taxon>
        <taxon>Bacilli</taxon>
        <taxon>Lactobacillales</taxon>
        <taxon>Lactobacillaceae</taxon>
        <taxon>Furfurilactobacillus</taxon>
    </lineage>
</organism>
<keyword evidence="1" id="KW-1133">Transmembrane helix</keyword>
<accession>A0ABQ5JT86</accession>